<dbReference type="PANTHER" id="PTHR24321:SF8">
    <property type="entry name" value="ESTRADIOL 17-BETA-DEHYDROGENASE 8-RELATED"/>
    <property type="match status" value="1"/>
</dbReference>
<name>A0A5D9CCN6_9SPHN</name>
<gene>
    <name evidence="3" type="ORF">FYJ91_09955</name>
</gene>
<comment type="caution">
    <text evidence="3">The sequence shown here is derived from an EMBL/GenBank/DDBJ whole genome shotgun (WGS) entry which is preliminary data.</text>
</comment>
<dbReference type="GO" id="GO:0016491">
    <property type="term" value="F:oxidoreductase activity"/>
    <property type="evidence" value="ECO:0007669"/>
    <property type="project" value="UniProtKB-KW"/>
</dbReference>
<dbReference type="Gene3D" id="3.40.50.720">
    <property type="entry name" value="NAD(P)-binding Rossmann-like Domain"/>
    <property type="match status" value="1"/>
</dbReference>
<dbReference type="InterPro" id="IPR002347">
    <property type="entry name" value="SDR_fam"/>
</dbReference>
<evidence type="ECO:0000256" key="2">
    <source>
        <dbReference type="ARBA" id="ARBA00023002"/>
    </source>
</evidence>
<dbReference type="PRINTS" id="PR00081">
    <property type="entry name" value="GDHRDH"/>
</dbReference>
<evidence type="ECO:0000256" key="1">
    <source>
        <dbReference type="ARBA" id="ARBA00006484"/>
    </source>
</evidence>
<dbReference type="EMBL" id="VTOU01000002">
    <property type="protein sequence ID" value="TZG27865.1"/>
    <property type="molecule type" value="Genomic_DNA"/>
</dbReference>
<keyword evidence="4" id="KW-1185">Reference proteome</keyword>
<organism evidence="3 4">
    <name type="scientific">Sphingomonas montanisoli</name>
    <dbReference type="NCBI Taxonomy" id="2606412"/>
    <lineage>
        <taxon>Bacteria</taxon>
        <taxon>Pseudomonadati</taxon>
        <taxon>Pseudomonadota</taxon>
        <taxon>Alphaproteobacteria</taxon>
        <taxon>Sphingomonadales</taxon>
        <taxon>Sphingomonadaceae</taxon>
        <taxon>Sphingomonas</taxon>
    </lineage>
</organism>
<accession>A0A5D9CCN6</accession>
<dbReference type="PANTHER" id="PTHR24321">
    <property type="entry name" value="DEHYDROGENASES, SHORT CHAIN"/>
    <property type="match status" value="1"/>
</dbReference>
<comment type="similarity">
    <text evidence="1">Belongs to the short-chain dehydrogenases/reductases (SDR) family.</text>
</comment>
<evidence type="ECO:0000313" key="4">
    <source>
        <dbReference type="Proteomes" id="UP000322077"/>
    </source>
</evidence>
<keyword evidence="2" id="KW-0560">Oxidoreductase</keyword>
<protein>
    <submittedName>
        <fullName evidence="3">SDR family oxidoreductase</fullName>
    </submittedName>
</protein>
<dbReference type="SUPFAM" id="SSF51735">
    <property type="entry name" value="NAD(P)-binding Rossmann-fold domains"/>
    <property type="match status" value="1"/>
</dbReference>
<evidence type="ECO:0000313" key="3">
    <source>
        <dbReference type="EMBL" id="TZG27865.1"/>
    </source>
</evidence>
<dbReference type="Pfam" id="PF13561">
    <property type="entry name" value="adh_short_C2"/>
    <property type="match status" value="1"/>
</dbReference>
<dbReference type="InterPro" id="IPR036291">
    <property type="entry name" value="NAD(P)-bd_dom_sf"/>
</dbReference>
<proteinExistence type="inferred from homology"/>
<dbReference type="AlphaFoldDB" id="A0A5D9CCN6"/>
<reference evidence="3 4" key="1">
    <citation type="submission" date="2019-08" db="EMBL/GenBank/DDBJ databases">
        <authorList>
            <person name="Wang G."/>
            <person name="Xu Z."/>
        </authorList>
    </citation>
    <scope>NUCLEOTIDE SEQUENCE [LARGE SCALE GENOMIC DNA]</scope>
    <source>
        <strain evidence="3 4">ZX</strain>
    </source>
</reference>
<sequence>MVRHAIEFSFEMGENGMRLTGKVIIIGGGAGGSGEAVSRRLAAEGAHVAIGDFDFDGAERLAAEIGDKASAHRFDLRDRASITAMIESVAAVQGRLDGVHMIAGNPTAMPHDADLLALDFDIWQSQIDAHLYGYAQAAKTAIPLMTGGGSIVFTSSNSCRGVDVTRLGYQTAKAGVETMTRHVARRYGKQGIRCNTLSYGMILTERAKAGLPQKFIDAGLANAWSPRLGKPDDVAGIATLLHSDDGEWITGQVIDVNGGALVRG</sequence>
<dbReference type="Proteomes" id="UP000322077">
    <property type="component" value="Unassembled WGS sequence"/>
</dbReference>